<dbReference type="PANTHER" id="PTHR43559:SF3">
    <property type="entry name" value="HYDROLASE YCAC-RELATED"/>
    <property type="match status" value="1"/>
</dbReference>
<organism evidence="2 3">
    <name type="scientific">Cereibacter sphaeroides</name>
    <name type="common">Rhodobacter sphaeroides</name>
    <dbReference type="NCBI Taxonomy" id="1063"/>
    <lineage>
        <taxon>Bacteria</taxon>
        <taxon>Pseudomonadati</taxon>
        <taxon>Pseudomonadota</taxon>
        <taxon>Alphaproteobacteria</taxon>
        <taxon>Rhodobacterales</taxon>
        <taxon>Paracoccaceae</taxon>
        <taxon>Cereibacter</taxon>
    </lineage>
</organism>
<name>A0A2W5SJQ0_CERSP</name>
<evidence type="ECO:0000313" key="2">
    <source>
        <dbReference type="EMBL" id="PZR01003.1"/>
    </source>
</evidence>
<reference evidence="2 3" key="1">
    <citation type="submission" date="2017-08" db="EMBL/GenBank/DDBJ databases">
        <title>Infants hospitalized years apart are colonized by the same room-sourced microbial strains.</title>
        <authorList>
            <person name="Brooks B."/>
            <person name="Olm M.R."/>
            <person name="Firek B.A."/>
            <person name="Baker R."/>
            <person name="Thomas B.C."/>
            <person name="Morowitz M.J."/>
            <person name="Banfield J.F."/>
        </authorList>
    </citation>
    <scope>NUCLEOTIDE SEQUENCE [LARGE SCALE GENOMIC DNA]</scope>
    <source>
        <strain evidence="2">S2_003_000_R2_11</strain>
    </source>
</reference>
<dbReference type="PANTHER" id="PTHR43559">
    <property type="entry name" value="HYDROLASE YCAC-RELATED"/>
    <property type="match status" value="1"/>
</dbReference>
<proteinExistence type="predicted"/>
<gene>
    <name evidence="2" type="ORF">DI533_05065</name>
</gene>
<dbReference type="EMBL" id="QFQS01000001">
    <property type="protein sequence ID" value="PZR01003.1"/>
    <property type="molecule type" value="Genomic_DNA"/>
</dbReference>
<dbReference type="InterPro" id="IPR036380">
    <property type="entry name" value="Isochorismatase-like_sf"/>
</dbReference>
<evidence type="ECO:0000259" key="1">
    <source>
        <dbReference type="Pfam" id="PF00857"/>
    </source>
</evidence>
<evidence type="ECO:0000313" key="3">
    <source>
        <dbReference type="Proteomes" id="UP000248975"/>
    </source>
</evidence>
<dbReference type="AlphaFoldDB" id="A0A2W5SJQ0"/>
<dbReference type="Pfam" id="PF00857">
    <property type="entry name" value="Isochorismatase"/>
    <property type="match status" value="1"/>
</dbReference>
<sequence length="241" mass="25889">MMTTRALDGNSATRLPPILFSRGIICVPRRAFNSDIPVLLIGYSDQENPRMTNPLFQRNQSFLAVIDVQQFFLDKLALADRAPLAARIAWLIRVATSLDIPVLAMAEDIGPNGPPAPQIAAALPQGAHVHDKRVFGLAHQPDILAAAKAFNRSQAVLVGLETDVCVAHSALGLLEHGFRVAAIGDATGSPGNHHAAGLARMKEAGVTITTTKGIFYEWVRDLDTLATLRALRKDLPPGLTL</sequence>
<dbReference type="SUPFAM" id="SSF52499">
    <property type="entry name" value="Isochorismatase-like hydrolases"/>
    <property type="match status" value="1"/>
</dbReference>
<dbReference type="Gene3D" id="3.40.50.850">
    <property type="entry name" value="Isochorismatase-like"/>
    <property type="match status" value="1"/>
</dbReference>
<dbReference type="InterPro" id="IPR053152">
    <property type="entry name" value="Hydrolase_YcaC-like"/>
</dbReference>
<feature type="domain" description="Isochorismatase-like" evidence="1">
    <location>
        <begin position="63"/>
        <end position="212"/>
    </location>
</feature>
<dbReference type="InterPro" id="IPR000868">
    <property type="entry name" value="Isochorismatase-like_dom"/>
</dbReference>
<accession>A0A2W5SJQ0</accession>
<protein>
    <recommendedName>
        <fullName evidence="1">Isochorismatase-like domain-containing protein</fullName>
    </recommendedName>
</protein>
<comment type="caution">
    <text evidence="2">The sequence shown here is derived from an EMBL/GenBank/DDBJ whole genome shotgun (WGS) entry which is preliminary data.</text>
</comment>
<dbReference type="Proteomes" id="UP000248975">
    <property type="component" value="Unassembled WGS sequence"/>
</dbReference>